<dbReference type="InterPro" id="IPR000868">
    <property type="entry name" value="Isochorismatase-like_dom"/>
</dbReference>
<dbReference type="AlphaFoldDB" id="A0A1M5MYH2"/>
<dbReference type="SUPFAM" id="SSF52499">
    <property type="entry name" value="Isochorismatase-like hydrolases"/>
    <property type="match status" value="1"/>
</dbReference>
<evidence type="ECO:0000256" key="1">
    <source>
        <dbReference type="ARBA" id="ARBA00022801"/>
    </source>
</evidence>
<name>A0A1M5MYH2_9BACT</name>
<dbReference type="InterPro" id="IPR050272">
    <property type="entry name" value="Isochorismatase-like_hydrls"/>
</dbReference>
<proteinExistence type="predicted"/>
<reference evidence="3 4" key="1">
    <citation type="submission" date="2016-11" db="EMBL/GenBank/DDBJ databases">
        <authorList>
            <person name="Jaros S."/>
            <person name="Januszkiewicz K."/>
            <person name="Wedrychowicz H."/>
        </authorList>
    </citation>
    <scope>NUCLEOTIDE SEQUENCE [LARGE SCALE GENOMIC DNA]</scope>
    <source>
        <strain evidence="3 4">DSM 24574</strain>
    </source>
</reference>
<dbReference type="OrthoDB" id="9785724at2"/>
<dbReference type="InterPro" id="IPR036380">
    <property type="entry name" value="Isochorismatase-like_sf"/>
</dbReference>
<dbReference type="Pfam" id="PF00857">
    <property type="entry name" value="Isochorismatase"/>
    <property type="match status" value="1"/>
</dbReference>
<accession>A0A1M5MYH2</accession>
<dbReference type="EMBL" id="FQWQ01000001">
    <property type="protein sequence ID" value="SHG82321.1"/>
    <property type="molecule type" value="Genomic_DNA"/>
</dbReference>
<dbReference type="PANTHER" id="PTHR43540">
    <property type="entry name" value="PEROXYUREIDOACRYLATE/UREIDOACRYLATE AMIDOHYDROLASE-RELATED"/>
    <property type="match status" value="1"/>
</dbReference>
<dbReference type="CDD" id="cd01014">
    <property type="entry name" value="nicotinamidase_related"/>
    <property type="match status" value="1"/>
</dbReference>
<organism evidence="3 4">
    <name type="scientific">Chryseolinea serpens</name>
    <dbReference type="NCBI Taxonomy" id="947013"/>
    <lineage>
        <taxon>Bacteria</taxon>
        <taxon>Pseudomonadati</taxon>
        <taxon>Bacteroidota</taxon>
        <taxon>Cytophagia</taxon>
        <taxon>Cytophagales</taxon>
        <taxon>Fulvivirgaceae</taxon>
        <taxon>Chryseolinea</taxon>
    </lineage>
</organism>
<evidence type="ECO:0000259" key="2">
    <source>
        <dbReference type="Pfam" id="PF00857"/>
    </source>
</evidence>
<evidence type="ECO:0000313" key="4">
    <source>
        <dbReference type="Proteomes" id="UP000184212"/>
    </source>
</evidence>
<dbReference type="Proteomes" id="UP000184212">
    <property type="component" value="Unassembled WGS sequence"/>
</dbReference>
<evidence type="ECO:0000313" key="3">
    <source>
        <dbReference type="EMBL" id="SHG82321.1"/>
    </source>
</evidence>
<protein>
    <submittedName>
        <fullName evidence="3">Nicotinamidase-related amidase</fullName>
    </submittedName>
</protein>
<keyword evidence="1" id="KW-0378">Hydrolase</keyword>
<dbReference type="GO" id="GO:0016787">
    <property type="term" value="F:hydrolase activity"/>
    <property type="evidence" value="ECO:0007669"/>
    <property type="project" value="UniProtKB-KW"/>
</dbReference>
<gene>
    <name evidence="3" type="ORF">SAMN04488109_2010</name>
</gene>
<sequence>MENRKALLIIDMQNESFPPGAPCYDMEGVVSRINALSAKFRAAGLPVILVQHDGAAQGEYVPGTPGWELIPELTVSPGDIRIGKTANDTFYETELQTILDQRQVNELFITGSATDFCIDSSIQSALTKNYIVNVVRDGHTTGERSHLSAQKIVEHYNWVWRNLNPTKGRIVMKRAEEIEL</sequence>
<dbReference type="RefSeq" id="WP_073133285.1">
    <property type="nucleotide sequence ID" value="NZ_FQWQ01000001.1"/>
</dbReference>
<feature type="domain" description="Isochorismatase-like" evidence="2">
    <location>
        <begin position="6"/>
        <end position="145"/>
    </location>
</feature>
<dbReference type="Gene3D" id="3.40.50.850">
    <property type="entry name" value="Isochorismatase-like"/>
    <property type="match status" value="1"/>
</dbReference>
<dbReference type="STRING" id="947013.SAMN04488109_2010"/>
<keyword evidence="4" id="KW-1185">Reference proteome</keyword>